<dbReference type="EMBL" id="VSRR010029983">
    <property type="protein sequence ID" value="MPC69775.1"/>
    <property type="molecule type" value="Genomic_DNA"/>
</dbReference>
<reference evidence="2 3" key="1">
    <citation type="submission" date="2019-05" db="EMBL/GenBank/DDBJ databases">
        <title>Another draft genome of Portunus trituberculatus and its Hox gene families provides insights of decapod evolution.</title>
        <authorList>
            <person name="Jeong J.-H."/>
            <person name="Song I."/>
            <person name="Kim S."/>
            <person name="Choi T."/>
            <person name="Kim D."/>
            <person name="Ryu S."/>
            <person name="Kim W."/>
        </authorList>
    </citation>
    <scope>NUCLEOTIDE SEQUENCE [LARGE SCALE GENOMIC DNA]</scope>
    <source>
        <tissue evidence="2">Muscle</tissue>
    </source>
</reference>
<gene>
    <name evidence="2" type="ORF">E2C01_064006</name>
</gene>
<feature type="region of interest" description="Disordered" evidence="1">
    <location>
        <begin position="168"/>
        <end position="212"/>
    </location>
</feature>
<accession>A0A5B7HJP9</accession>
<feature type="compositionally biased region" description="Polar residues" evidence="1">
    <location>
        <begin position="199"/>
        <end position="208"/>
    </location>
</feature>
<comment type="caution">
    <text evidence="2">The sequence shown here is derived from an EMBL/GenBank/DDBJ whole genome shotgun (WGS) entry which is preliminary data.</text>
</comment>
<name>A0A5B7HJP9_PORTR</name>
<evidence type="ECO:0000256" key="1">
    <source>
        <dbReference type="SAM" id="MobiDB-lite"/>
    </source>
</evidence>
<proteinExistence type="predicted"/>
<dbReference type="Proteomes" id="UP000324222">
    <property type="component" value="Unassembled WGS sequence"/>
</dbReference>
<dbReference type="AlphaFoldDB" id="A0A5B7HJP9"/>
<organism evidence="2 3">
    <name type="scientific">Portunus trituberculatus</name>
    <name type="common">Swimming crab</name>
    <name type="synonym">Neptunus trituberculatus</name>
    <dbReference type="NCBI Taxonomy" id="210409"/>
    <lineage>
        <taxon>Eukaryota</taxon>
        <taxon>Metazoa</taxon>
        <taxon>Ecdysozoa</taxon>
        <taxon>Arthropoda</taxon>
        <taxon>Crustacea</taxon>
        <taxon>Multicrustacea</taxon>
        <taxon>Malacostraca</taxon>
        <taxon>Eumalacostraca</taxon>
        <taxon>Eucarida</taxon>
        <taxon>Decapoda</taxon>
        <taxon>Pleocyemata</taxon>
        <taxon>Brachyura</taxon>
        <taxon>Eubrachyura</taxon>
        <taxon>Portunoidea</taxon>
        <taxon>Portunidae</taxon>
        <taxon>Portuninae</taxon>
        <taxon>Portunus</taxon>
    </lineage>
</organism>
<evidence type="ECO:0000313" key="2">
    <source>
        <dbReference type="EMBL" id="MPC69775.1"/>
    </source>
</evidence>
<protein>
    <submittedName>
        <fullName evidence="2">Uncharacterized protein</fullName>
    </submittedName>
</protein>
<evidence type="ECO:0000313" key="3">
    <source>
        <dbReference type="Proteomes" id="UP000324222"/>
    </source>
</evidence>
<keyword evidence="3" id="KW-1185">Reference proteome</keyword>
<sequence>MERRRTIKQSSQVWRNYYFARHSEGCTVFSWTINKRFSVCSLPPHSSTLPRATSFLSLCTCGAAAAAAGAAGGSQSVIGSAGGSDRAAAAGRPEVMADRKKVPRKDLRAYTRIAAEGRDSQSTGIKKWAVSRHVLQRGQCPAARYSLVITFGRWACLRASLLKEAIKARDRGRSVPGRGDGTRRPATPRGGQTPGGGFNNYSHLSTKAHTAGVQERAGRVALRCAVHHGQEKKRK</sequence>